<evidence type="ECO:0000313" key="1">
    <source>
        <dbReference type="EMBL" id="ETX07254.1"/>
    </source>
</evidence>
<dbReference type="HOGENOM" id="CLU_2583179_0_0_7"/>
<name>W4MA47_9BACT</name>
<organism evidence="1 2">
    <name type="scientific">Candidatus Entotheonella gemina</name>
    <dbReference type="NCBI Taxonomy" id="1429439"/>
    <lineage>
        <taxon>Bacteria</taxon>
        <taxon>Pseudomonadati</taxon>
        <taxon>Nitrospinota/Tectimicrobiota group</taxon>
        <taxon>Candidatus Tectimicrobiota</taxon>
        <taxon>Candidatus Entotheonellia</taxon>
        <taxon>Candidatus Entotheonellales</taxon>
        <taxon>Candidatus Entotheonellaceae</taxon>
        <taxon>Candidatus Entotheonella</taxon>
    </lineage>
</organism>
<reference evidence="1 2" key="1">
    <citation type="journal article" date="2014" name="Nature">
        <title>An environmental bacterial taxon with a large and distinct metabolic repertoire.</title>
        <authorList>
            <person name="Wilson M.C."/>
            <person name="Mori T."/>
            <person name="Ruckert C."/>
            <person name="Uria A.R."/>
            <person name="Helf M.J."/>
            <person name="Takada K."/>
            <person name="Gernert C."/>
            <person name="Steffens U.A."/>
            <person name="Heycke N."/>
            <person name="Schmitt S."/>
            <person name="Rinke C."/>
            <person name="Helfrich E.J."/>
            <person name="Brachmann A.O."/>
            <person name="Gurgui C."/>
            <person name="Wakimoto T."/>
            <person name="Kracht M."/>
            <person name="Crusemann M."/>
            <person name="Hentschel U."/>
            <person name="Abe I."/>
            <person name="Matsunaga S."/>
            <person name="Kalinowski J."/>
            <person name="Takeyama H."/>
            <person name="Piel J."/>
        </authorList>
    </citation>
    <scope>NUCLEOTIDE SEQUENCE [LARGE SCALE GENOMIC DNA]</scope>
    <source>
        <strain evidence="2">TSY2</strain>
    </source>
</reference>
<gene>
    <name evidence="1" type="ORF">ETSY2_12235</name>
</gene>
<evidence type="ECO:0000313" key="2">
    <source>
        <dbReference type="Proteomes" id="UP000019140"/>
    </source>
</evidence>
<dbReference type="EMBL" id="AZHX01000489">
    <property type="protein sequence ID" value="ETX07254.1"/>
    <property type="molecule type" value="Genomic_DNA"/>
</dbReference>
<proteinExistence type="predicted"/>
<keyword evidence="2" id="KW-1185">Reference proteome</keyword>
<dbReference type="AlphaFoldDB" id="W4MA47"/>
<sequence>MDGNPGALLIIRRLMYFAPWELLLHHLKGQGLTGSRLWQVVKDDYGHVWTQFAHDQLAQMRQGENKEMEVANLPAAYRYN</sequence>
<accession>W4MA47</accession>
<dbReference type="Proteomes" id="UP000019140">
    <property type="component" value="Unassembled WGS sequence"/>
</dbReference>
<comment type="caution">
    <text evidence="1">The sequence shown here is derived from an EMBL/GenBank/DDBJ whole genome shotgun (WGS) entry which is preliminary data.</text>
</comment>
<protein>
    <submittedName>
        <fullName evidence="1">Uncharacterized protein</fullName>
    </submittedName>
</protein>